<evidence type="ECO:0000313" key="10">
    <source>
        <dbReference type="Proteomes" id="UP000054279"/>
    </source>
</evidence>
<dbReference type="InterPro" id="IPR050360">
    <property type="entry name" value="MFS_Sugar_Transporters"/>
</dbReference>
<feature type="transmembrane region" description="Helical" evidence="7">
    <location>
        <begin position="382"/>
        <end position="406"/>
    </location>
</feature>
<dbReference type="FunFam" id="1.20.1250.20:FF:000134">
    <property type="entry name" value="MFS sugar transporter protein"/>
    <property type="match status" value="1"/>
</dbReference>
<dbReference type="Gene3D" id="1.20.1250.20">
    <property type="entry name" value="MFS general substrate transporter like domains"/>
    <property type="match status" value="1"/>
</dbReference>
<dbReference type="HOGENOM" id="CLU_001265_30_13_1"/>
<proteinExistence type="inferred from homology"/>
<keyword evidence="3" id="KW-0813">Transport</keyword>
<dbReference type="SUPFAM" id="SSF103473">
    <property type="entry name" value="MFS general substrate transporter"/>
    <property type="match status" value="1"/>
</dbReference>
<feature type="transmembrane region" description="Helical" evidence="7">
    <location>
        <begin position="285"/>
        <end position="307"/>
    </location>
</feature>
<feature type="transmembrane region" description="Helical" evidence="7">
    <location>
        <begin position="196"/>
        <end position="219"/>
    </location>
</feature>
<dbReference type="PANTHER" id="PTHR48022:SF64">
    <property type="entry name" value="MAJOR FACILITATOR SUPERFAMILY (MFS) PROFILE DOMAIN-CONTAINING PROTEIN"/>
    <property type="match status" value="1"/>
</dbReference>
<evidence type="ECO:0000256" key="2">
    <source>
        <dbReference type="ARBA" id="ARBA00010992"/>
    </source>
</evidence>
<reference evidence="9 10" key="1">
    <citation type="submission" date="2014-06" db="EMBL/GenBank/DDBJ databases">
        <title>Evolutionary Origins and Diversification of the Mycorrhizal Mutualists.</title>
        <authorList>
            <consortium name="DOE Joint Genome Institute"/>
            <consortium name="Mycorrhizal Genomics Consortium"/>
            <person name="Kohler A."/>
            <person name="Kuo A."/>
            <person name="Nagy L.G."/>
            <person name="Floudas D."/>
            <person name="Copeland A."/>
            <person name="Barry K.W."/>
            <person name="Cichocki N."/>
            <person name="Veneault-Fourrey C."/>
            <person name="LaButti K."/>
            <person name="Lindquist E.A."/>
            <person name="Lipzen A."/>
            <person name="Lundell T."/>
            <person name="Morin E."/>
            <person name="Murat C."/>
            <person name="Riley R."/>
            <person name="Ohm R."/>
            <person name="Sun H."/>
            <person name="Tunlid A."/>
            <person name="Henrissat B."/>
            <person name="Grigoriev I.V."/>
            <person name="Hibbett D.S."/>
            <person name="Martin F."/>
        </authorList>
    </citation>
    <scope>NUCLEOTIDE SEQUENCE [LARGE SCALE GENOMIC DNA]</scope>
    <source>
        <strain evidence="9 10">SS14</strain>
    </source>
</reference>
<feature type="transmembrane region" description="Helical" evidence="7">
    <location>
        <begin position="351"/>
        <end position="370"/>
    </location>
</feature>
<keyword evidence="4 7" id="KW-0812">Transmembrane</keyword>
<dbReference type="OrthoDB" id="6133115at2759"/>
<dbReference type="Pfam" id="PF00083">
    <property type="entry name" value="Sugar_tr"/>
    <property type="match status" value="1"/>
</dbReference>
<feature type="transmembrane region" description="Helical" evidence="7">
    <location>
        <begin position="168"/>
        <end position="190"/>
    </location>
</feature>
<evidence type="ECO:0000256" key="7">
    <source>
        <dbReference type="SAM" id="Phobius"/>
    </source>
</evidence>
<gene>
    <name evidence="9" type="ORF">M422DRAFT_257999</name>
</gene>
<dbReference type="AlphaFoldDB" id="A0A0C9VN20"/>
<comment type="similarity">
    <text evidence="2">Belongs to the major facilitator superfamily. Sugar transporter (TC 2.A.1.1) family.</text>
</comment>
<dbReference type="PROSITE" id="PS00216">
    <property type="entry name" value="SUGAR_TRANSPORT_1"/>
    <property type="match status" value="1"/>
</dbReference>
<dbReference type="GO" id="GO:0005351">
    <property type="term" value="F:carbohydrate:proton symporter activity"/>
    <property type="evidence" value="ECO:0007669"/>
    <property type="project" value="TreeGrafter"/>
</dbReference>
<keyword evidence="5 7" id="KW-1133">Transmembrane helix</keyword>
<feature type="transmembrane region" description="Helical" evidence="7">
    <location>
        <begin position="138"/>
        <end position="156"/>
    </location>
</feature>
<keyword evidence="10" id="KW-1185">Reference proteome</keyword>
<evidence type="ECO:0000256" key="4">
    <source>
        <dbReference type="ARBA" id="ARBA00022692"/>
    </source>
</evidence>
<dbReference type="InterPro" id="IPR005829">
    <property type="entry name" value="Sugar_transporter_CS"/>
</dbReference>
<dbReference type="InterPro" id="IPR005828">
    <property type="entry name" value="MFS_sugar_transport-like"/>
</dbReference>
<dbReference type="InterPro" id="IPR020846">
    <property type="entry name" value="MFS_dom"/>
</dbReference>
<feature type="transmembrane region" description="Helical" evidence="7">
    <location>
        <begin position="418"/>
        <end position="440"/>
    </location>
</feature>
<evidence type="ECO:0000256" key="6">
    <source>
        <dbReference type="ARBA" id="ARBA00023136"/>
    </source>
</evidence>
<dbReference type="PROSITE" id="PS50850">
    <property type="entry name" value="MFS"/>
    <property type="match status" value="1"/>
</dbReference>
<comment type="subcellular location">
    <subcellularLocation>
        <location evidence="1">Membrane</location>
        <topology evidence="1">Multi-pass membrane protein</topology>
    </subcellularLocation>
</comment>
<sequence>MKPSCDASASTVPALPDPKFKDNEELSYTTLIRDSNEEANEMEMYRLLANFGDGYDGSMINGLQSLLQWGQPSIIQKGLGLIATVQNVGRCAVLPFVPYFCDGLGRRKTIFVGAGVVLAGAVVQAFSRDVETFLGSRVMIGCGSAFMVNAAIMLVTETAYPTQRATATAMFSAIWQGGALVAAWTTFGTFHIANSWAWRIPSIVQAVAPLILMVTTVFGPESPRWLVSKGRDKEALKMLAHYHGQDDAESPIVRFQYRQIQTAIKQDKATEWKDLMRTRGNRRRMMVIVALAFFSQWSGNVLVAYYLNQVFHTIGITNPFTQLLVNGFLQTENLLIALSGAFLSDRVGRRPLFIISTLGMLVTFTAQTGLTARYAESHGKGVLGFIFIFYAAYDVGYSALFVMYTVEILPYAIRAKGLSLFYFAVNVTSIANMQVLMLYFKEK</sequence>
<feature type="transmembrane region" description="Helical" evidence="7">
    <location>
        <begin position="109"/>
        <end position="126"/>
    </location>
</feature>
<dbReference type="EMBL" id="KN837154">
    <property type="protein sequence ID" value="KIJ39121.1"/>
    <property type="molecule type" value="Genomic_DNA"/>
</dbReference>
<feature type="domain" description="Major facilitator superfamily (MFS) profile" evidence="8">
    <location>
        <begin position="42"/>
        <end position="443"/>
    </location>
</feature>
<evidence type="ECO:0000313" key="9">
    <source>
        <dbReference type="EMBL" id="KIJ39121.1"/>
    </source>
</evidence>
<dbReference type="PANTHER" id="PTHR48022">
    <property type="entry name" value="PLASTIDIC GLUCOSE TRANSPORTER 4"/>
    <property type="match status" value="1"/>
</dbReference>
<dbReference type="GO" id="GO:0016020">
    <property type="term" value="C:membrane"/>
    <property type="evidence" value="ECO:0007669"/>
    <property type="project" value="UniProtKB-SubCell"/>
</dbReference>
<dbReference type="InterPro" id="IPR036259">
    <property type="entry name" value="MFS_trans_sf"/>
</dbReference>
<evidence type="ECO:0000256" key="3">
    <source>
        <dbReference type="ARBA" id="ARBA00022448"/>
    </source>
</evidence>
<evidence type="ECO:0000256" key="5">
    <source>
        <dbReference type="ARBA" id="ARBA00022989"/>
    </source>
</evidence>
<protein>
    <recommendedName>
        <fullName evidence="8">Major facilitator superfamily (MFS) profile domain-containing protein</fullName>
    </recommendedName>
</protein>
<evidence type="ECO:0000256" key="1">
    <source>
        <dbReference type="ARBA" id="ARBA00004141"/>
    </source>
</evidence>
<dbReference type="Proteomes" id="UP000054279">
    <property type="component" value="Unassembled WGS sequence"/>
</dbReference>
<name>A0A0C9VN20_SPHS4</name>
<organism evidence="9 10">
    <name type="scientific">Sphaerobolus stellatus (strain SS14)</name>
    <dbReference type="NCBI Taxonomy" id="990650"/>
    <lineage>
        <taxon>Eukaryota</taxon>
        <taxon>Fungi</taxon>
        <taxon>Dikarya</taxon>
        <taxon>Basidiomycota</taxon>
        <taxon>Agaricomycotina</taxon>
        <taxon>Agaricomycetes</taxon>
        <taxon>Phallomycetidae</taxon>
        <taxon>Geastrales</taxon>
        <taxon>Sphaerobolaceae</taxon>
        <taxon>Sphaerobolus</taxon>
    </lineage>
</organism>
<accession>A0A0C9VN20</accession>
<keyword evidence="6 7" id="KW-0472">Membrane</keyword>
<evidence type="ECO:0000259" key="8">
    <source>
        <dbReference type="PROSITE" id="PS50850"/>
    </source>
</evidence>